<evidence type="ECO:0000256" key="4">
    <source>
        <dbReference type="HAMAP-Rule" id="MF_01698"/>
    </source>
</evidence>
<feature type="binding site" evidence="4">
    <location>
        <position position="37"/>
    </location>
    <ligand>
        <name>1D-myo-inositol 2-(L-cysteinylamino)-2-deoxy-alpha-D-glucopyranoside</name>
        <dbReference type="ChEBI" id="CHEBI:58887"/>
    </ligand>
</feature>
<dbReference type="InterPro" id="IPR016181">
    <property type="entry name" value="Acyl_CoA_acyltransferase"/>
</dbReference>
<dbReference type="Proteomes" id="UP000642107">
    <property type="component" value="Unassembled WGS sequence"/>
</dbReference>
<protein>
    <recommendedName>
        <fullName evidence="4">Mycothiol acetyltransferase</fullName>
        <shortName evidence="4">MSH acetyltransferase</shortName>
        <ecNumber evidence="4">2.3.1.189</ecNumber>
    </recommendedName>
    <alternativeName>
        <fullName evidence="4">Mycothiol synthase</fullName>
    </alternativeName>
</protein>
<feature type="binding site" evidence="4">
    <location>
        <position position="217"/>
    </location>
    <ligand>
        <name>1D-myo-inositol 2-(L-cysteinylamino)-2-deoxy-alpha-D-glucopyranoside</name>
        <dbReference type="ChEBI" id="CHEBI:58887"/>
    </ligand>
</feature>
<evidence type="ECO:0000313" key="7">
    <source>
        <dbReference type="Proteomes" id="UP000642107"/>
    </source>
</evidence>
<dbReference type="GO" id="GO:0035447">
    <property type="term" value="F:mycothiol synthase activity"/>
    <property type="evidence" value="ECO:0007669"/>
    <property type="project" value="UniProtKB-EC"/>
</dbReference>
<feature type="binding site" evidence="4">
    <location>
        <position position="224"/>
    </location>
    <ligand>
        <name>1D-myo-inositol 2-(L-cysteinylamino)-2-deoxy-alpha-D-glucopyranoside</name>
        <dbReference type="ChEBI" id="CHEBI:58887"/>
    </ligand>
</feature>
<feature type="binding site" evidence="4">
    <location>
        <begin position="228"/>
        <end position="230"/>
    </location>
    <ligand>
        <name>acetyl-CoA</name>
        <dbReference type="ChEBI" id="CHEBI:57288"/>
        <label>2</label>
    </ligand>
</feature>
<proteinExistence type="inferred from homology"/>
<name>A0ABR9DLJ1_9MICO</name>
<evidence type="ECO:0000256" key="3">
    <source>
        <dbReference type="ARBA" id="ARBA00023315"/>
    </source>
</evidence>
<feature type="domain" description="N-acetyltransferase" evidence="5">
    <location>
        <begin position="12"/>
        <end position="140"/>
    </location>
</feature>
<comment type="caution">
    <text evidence="6">The sequence shown here is derived from an EMBL/GenBank/DDBJ whole genome shotgun (WGS) entry which is preliminary data.</text>
</comment>
<dbReference type="CDD" id="cd04301">
    <property type="entry name" value="NAT_SF"/>
    <property type="match status" value="2"/>
</dbReference>
<evidence type="ECO:0000259" key="5">
    <source>
        <dbReference type="PROSITE" id="PS51186"/>
    </source>
</evidence>
<comment type="catalytic activity">
    <reaction evidence="4">
        <text>1D-myo-inositol 2-(L-cysteinylamino)-2-deoxy-alpha-D-glucopyranoside + acetyl-CoA = mycothiol + CoA + H(+)</text>
        <dbReference type="Rhea" id="RHEA:26172"/>
        <dbReference type="ChEBI" id="CHEBI:15378"/>
        <dbReference type="ChEBI" id="CHEBI:16768"/>
        <dbReference type="ChEBI" id="CHEBI:57287"/>
        <dbReference type="ChEBI" id="CHEBI:57288"/>
        <dbReference type="ChEBI" id="CHEBI:58887"/>
        <dbReference type="EC" id="2.3.1.189"/>
    </reaction>
</comment>
<feature type="binding site" evidence="4">
    <location>
        <position position="262"/>
    </location>
    <ligand>
        <name>1D-myo-inositol 2-(L-cysteinylamino)-2-deoxy-alpha-D-glucopyranoside</name>
        <dbReference type="ChEBI" id="CHEBI:58887"/>
    </ligand>
</feature>
<feature type="binding site" evidence="4">
    <location>
        <begin position="235"/>
        <end position="241"/>
    </location>
    <ligand>
        <name>acetyl-CoA</name>
        <dbReference type="ChEBI" id="CHEBI:57288"/>
        <label>2</label>
    </ligand>
</feature>
<evidence type="ECO:0000256" key="2">
    <source>
        <dbReference type="ARBA" id="ARBA00022737"/>
    </source>
</evidence>
<accession>A0ABR9DLJ1</accession>
<dbReference type="InterPro" id="IPR000182">
    <property type="entry name" value="GNAT_dom"/>
</dbReference>
<dbReference type="InterPro" id="IPR050276">
    <property type="entry name" value="MshD_Acetyltransferase"/>
</dbReference>
<dbReference type="PIRSF" id="PIRSF021524">
    <property type="entry name" value="MSH_acetyltransferase"/>
    <property type="match status" value="1"/>
</dbReference>
<evidence type="ECO:0000256" key="1">
    <source>
        <dbReference type="ARBA" id="ARBA00022679"/>
    </source>
</evidence>
<keyword evidence="3 4" id="KW-0012">Acyltransferase</keyword>
<dbReference type="InterPro" id="IPR017813">
    <property type="entry name" value="Mycothiol_AcTrfase"/>
</dbReference>
<comment type="function">
    <text evidence="4">Catalyzes the transfer of acetyl from acetyl-CoA to desacetylmycothiol (Cys-GlcN-Ins) to form mycothiol.</text>
</comment>
<feature type="binding site" evidence="4">
    <location>
        <position position="178"/>
    </location>
    <ligand>
        <name>1D-myo-inositol 2-(L-cysteinylamino)-2-deoxy-alpha-D-glucopyranoside</name>
        <dbReference type="ChEBI" id="CHEBI:58887"/>
    </ligand>
</feature>
<keyword evidence="7" id="KW-1185">Reference proteome</keyword>
<keyword evidence="1 4" id="KW-0808">Transferase</keyword>
<comment type="caution">
    <text evidence="4">Lacks conserved residue(s) required for the propagation of feature annotation.</text>
</comment>
<dbReference type="HAMAP" id="MF_01698">
    <property type="entry name" value="MshD"/>
    <property type="match status" value="1"/>
</dbReference>
<dbReference type="PROSITE" id="PS51186">
    <property type="entry name" value="GNAT"/>
    <property type="match status" value="2"/>
</dbReference>
<keyword evidence="2 4" id="KW-0677">Repeat</keyword>
<dbReference type="Gene3D" id="3.40.630.30">
    <property type="match status" value="1"/>
</dbReference>
<feature type="binding site" evidence="4">
    <location>
        <begin position="267"/>
        <end position="272"/>
    </location>
    <ligand>
        <name>acetyl-CoA</name>
        <dbReference type="ChEBI" id="CHEBI:57288"/>
        <label>2</label>
    </ligand>
</feature>
<dbReference type="PANTHER" id="PTHR43617:SF31">
    <property type="entry name" value="MYCOTHIOL ACETYLTRANSFERASE"/>
    <property type="match status" value="1"/>
</dbReference>
<evidence type="ECO:0000313" key="6">
    <source>
        <dbReference type="EMBL" id="MBD9698017.1"/>
    </source>
</evidence>
<feature type="binding site" evidence="4">
    <location>
        <begin position="87"/>
        <end position="92"/>
    </location>
    <ligand>
        <name>acetyl-CoA</name>
        <dbReference type="ChEBI" id="CHEBI:57288"/>
        <label>1</label>
    </ligand>
</feature>
<dbReference type="NCBIfam" id="TIGR03448">
    <property type="entry name" value="mycothiol_MshD"/>
    <property type="match status" value="1"/>
</dbReference>
<organism evidence="6 7">
    <name type="scientific">Flavimobilis rhizosphaerae</name>
    <dbReference type="NCBI Taxonomy" id="2775421"/>
    <lineage>
        <taxon>Bacteria</taxon>
        <taxon>Bacillati</taxon>
        <taxon>Actinomycetota</taxon>
        <taxon>Actinomycetes</taxon>
        <taxon>Micrococcales</taxon>
        <taxon>Jonesiaceae</taxon>
        <taxon>Flavimobilis</taxon>
    </lineage>
</organism>
<gene>
    <name evidence="4 6" type="primary">mshD</name>
    <name evidence="6" type="ORF">IGS67_00695</name>
</gene>
<dbReference type="Pfam" id="PF00583">
    <property type="entry name" value="Acetyltransf_1"/>
    <property type="match status" value="2"/>
</dbReference>
<feature type="domain" description="N-acetyltransferase" evidence="5">
    <location>
        <begin position="152"/>
        <end position="295"/>
    </location>
</feature>
<dbReference type="EMBL" id="JACZDF010000001">
    <property type="protein sequence ID" value="MBD9698017.1"/>
    <property type="molecule type" value="Genomic_DNA"/>
</dbReference>
<comment type="similarity">
    <text evidence="4">Belongs to the acetyltransferase family. MshD subfamily.</text>
</comment>
<comment type="subunit">
    <text evidence="4">Monomer.</text>
</comment>
<reference evidence="6 7" key="1">
    <citation type="submission" date="2020-09" db="EMBL/GenBank/DDBJ databases">
        <title>Flavimobilis rhizosphaerae sp. nov., isolated from rhizosphere soil of Spartina alterniflora.</title>
        <authorList>
            <person name="Hanqin C."/>
        </authorList>
    </citation>
    <scope>NUCLEOTIDE SEQUENCE [LARGE SCALE GENOMIC DNA]</scope>
    <source>
        <strain evidence="6 7">GY 10621</strain>
    </source>
</reference>
<dbReference type="EC" id="2.3.1.189" evidence="4"/>
<sequence>MGSNLTVRGPLDDVVAVEVRALAAAAAHADGVPPISEQPLLNLTADHHDVVHVLRRDGAGKLLAYAQLDLGGAPPTAEMAVSPDARRRGLGTSLLEGLRALAPDGFGLWAYGHGTGAQAFAEHHRLETVRELFVMDRPLPGTATRPTPPDGYTLRTFTPDDADAWLALNARAFAHHPEQGRLTRADLDARLAEPWFRADDLLLVDGPDGPAAFVWTKVVGTDGELYVVAVDPGHQGRGLGRLLTEVALAHLAARGCTRALLYVDGDNLRAVNVYRRAGFDLADRHVLVRGTSAIS</sequence>
<dbReference type="SUPFAM" id="SSF55729">
    <property type="entry name" value="Acyl-CoA N-acyltransferases (Nat)"/>
    <property type="match status" value="1"/>
</dbReference>
<dbReference type="PANTHER" id="PTHR43617">
    <property type="entry name" value="L-AMINO ACID N-ACETYLTRANSFERASE"/>
    <property type="match status" value="1"/>
</dbReference>
<dbReference type="RefSeq" id="WP_192276785.1">
    <property type="nucleotide sequence ID" value="NZ_JACZDF010000001.1"/>
</dbReference>